<protein>
    <submittedName>
        <fullName evidence="1">Uncharacterized protein</fullName>
    </submittedName>
</protein>
<organism evidence="1 2">
    <name type="scientific">Vibrio hangzhouensis</name>
    <dbReference type="NCBI Taxonomy" id="462991"/>
    <lineage>
        <taxon>Bacteria</taxon>
        <taxon>Pseudomonadati</taxon>
        <taxon>Pseudomonadota</taxon>
        <taxon>Gammaproteobacteria</taxon>
        <taxon>Vibrionales</taxon>
        <taxon>Vibrionaceae</taxon>
        <taxon>Vibrio</taxon>
    </lineage>
</organism>
<dbReference type="Proteomes" id="UP000236721">
    <property type="component" value="Unassembled WGS sequence"/>
</dbReference>
<dbReference type="RefSeq" id="WP_160111345.1">
    <property type="nucleotide sequence ID" value="NZ_FNVG01000005.1"/>
</dbReference>
<evidence type="ECO:0000313" key="2">
    <source>
        <dbReference type="Proteomes" id="UP000236721"/>
    </source>
</evidence>
<name>A0A1H5WGB1_9VIBR</name>
<dbReference type="EMBL" id="FNVG01000005">
    <property type="protein sequence ID" value="SEF98380.1"/>
    <property type="molecule type" value="Genomic_DNA"/>
</dbReference>
<sequence>MGLAEALFLSAVTGAASAVATVVALKVDIKWIREILKDYGERIKTLETKVQ</sequence>
<reference evidence="2" key="1">
    <citation type="submission" date="2016-10" db="EMBL/GenBank/DDBJ databases">
        <authorList>
            <person name="Varghese N."/>
            <person name="Submissions S."/>
        </authorList>
    </citation>
    <scope>NUCLEOTIDE SEQUENCE [LARGE SCALE GENOMIC DNA]</scope>
    <source>
        <strain evidence="2">CGMCC 1.7062</strain>
    </source>
</reference>
<keyword evidence="2" id="KW-1185">Reference proteome</keyword>
<gene>
    <name evidence="1" type="ORF">SAMN04488244_105257</name>
</gene>
<accession>A0A1H5WGB1</accession>
<dbReference type="AlphaFoldDB" id="A0A1H5WGB1"/>
<proteinExistence type="predicted"/>
<evidence type="ECO:0000313" key="1">
    <source>
        <dbReference type="EMBL" id="SEF98380.1"/>
    </source>
</evidence>